<keyword evidence="2" id="KW-0812">Transmembrane</keyword>
<feature type="compositionally biased region" description="Basic and acidic residues" evidence="1">
    <location>
        <begin position="59"/>
        <end position="85"/>
    </location>
</feature>
<dbReference type="AlphaFoldDB" id="A0A0L8FQ67"/>
<proteinExistence type="predicted"/>
<evidence type="ECO:0000256" key="2">
    <source>
        <dbReference type="SAM" id="Phobius"/>
    </source>
</evidence>
<name>A0A0L8FQ67_OCTBM</name>
<feature type="compositionally biased region" description="Polar residues" evidence="1">
    <location>
        <begin position="86"/>
        <end position="104"/>
    </location>
</feature>
<feature type="compositionally biased region" description="Polar residues" evidence="1">
    <location>
        <begin position="48"/>
        <end position="58"/>
    </location>
</feature>
<protein>
    <submittedName>
        <fullName evidence="3">Uncharacterized protein</fullName>
    </submittedName>
</protein>
<gene>
    <name evidence="3" type="ORF">OCBIM_22011179mg</name>
</gene>
<dbReference type="EMBL" id="KQ427660">
    <property type="protein sequence ID" value="KOF66812.1"/>
    <property type="molecule type" value="Genomic_DNA"/>
</dbReference>
<reference evidence="3" key="1">
    <citation type="submission" date="2015-07" db="EMBL/GenBank/DDBJ databases">
        <title>MeaNS - Measles Nucleotide Surveillance Program.</title>
        <authorList>
            <person name="Tran T."/>
            <person name="Druce J."/>
        </authorList>
    </citation>
    <scope>NUCLEOTIDE SEQUENCE</scope>
    <source>
        <strain evidence="3">UCB-OBI-ISO-001</strain>
        <tissue evidence="3">Gonad</tissue>
    </source>
</reference>
<keyword evidence="2" id="KW-1133">Transmembrane helix</keyword>
<organism evidence="3">
    <name type="scientific">Octopus bimaculoides</name>
    <name type="common">California two-spotted octopus</name>
    <dbReference type="NCBI Taxonomy" id="37653"/>
    <lineage>
        <taxon>Eukaryota</taxon>
        <taxon>Metazoa</taxon>
        <taxon>Spiralia</taxon>
        <taxon>Lophotrochozoa</taxon>
        <taxon>Mollusca</taxon>
        <taxon>Cephalopoda</taxon>
        <taxon>Coleoidea</taxon>
        <taxon>Octopodiformes</taxon>
        <taxon>Octopoda</taxon>
        <taxon>Incirrata</taxon>
        <taxon>Octopodidae</taxon>
        <taxon>Octopus</taxon>
    </lineage>
</organism>
<sequence length="104" mass="11774">MGNDRRNVSPLSEGIQLGGAIAAVAGLIYAVYTHFSSRQSTTTYRETNYTSNTHTTENAYEKVTTKTENNQMKETHTSENIREISNKVQFGNRNNLSHKNNYKK</sequence>
<feature type="region of interest" description="Disordered" evidence="1">
    <location>
        <begin position="48"/>
        <end position="104"/>
    </location>
</feature>
<accession>A0A0L8FQ67</accession>
<evidence type="ECO:0000256" key="1">
    <source>
        <dbReference type="SAM" id="MobiDB-lite"/>
    </source>
</evidence>
<evidence type="ECO:0000313" key="3">
    <source>
        <dbReference type="EMBL" id="KOF66812.1"/>
    </source>
</evidence>
<keyword evidence="2" id="KW-0472">Membrane</keyword>
<feature type="transmembrane region" description="Helical" evidence="2">
    <location>
        <begin position="15"/>
        <end position="35"/>
    </location>
</feature>